<gene>
    <name evidence="1" type="ORF">POT9AD_4739</name>
</gene>
<name>A0A653BAM5_ECTOL</name>
<reference evidence="1" key="1">
    <citation type="submission" date="2018-11" db="EMBL/GenBank/DDBJ databases">
        <authorList>
            <consortium name="Genoscope - CEA"/>
            <person name="William W."/>
        </authorList>
    </citation>
    <scope>NUCLEOTIDE SEQUENCE [LARGE SCALE GENOMIC DNA]</scope>
    <source>
        <strain evidence="1">T9AD</strain>
    </source>
</reference>
<sequence length="58" mass="6453">MSHLPTNSPAIFLIWAKLPFSRHLTQLQGDPFLALRKLVAPKPPELSPGPARSPLERL</sequence>
<protein>
    <submittedName>
        <fullName evidence="1">Uncharacterized protein</fullName>
    </submittedName>
</protein>
<dbReference type="EMBL" id="LR130779">
    <property type="protein sequence ID" value="VDN65714.1"/>
    <property type="molecule type" value="Genomic_DNA"/>
</dbReference>
<evidence type="ECO:0000313" key="1">
    <source>
        <dbReference type="EMBL" id="VDN65714.1"/>
    </source>
</evidence>
<proteinExistence type="predicted"/>
<accession>A0A653BAM5</accession>
<dbReference type="AlphaFoldDB" id="A0A653BAM5"/>
<organism evidence="1">
    <name type="scientific">Ectopseudomonas oleovorans</name>
    <name type="common">Pseudomonas oleovorans</name>
    <dbReference type="NCBI Taxonomy" id="301"/>
    <lineage>
        <taxon>Bacteria</taxon>
        <taxon>Pseudomonadati</taxon>
        <taxon>Pseudomonadota</taxon>
        <taxon>Gammaproteobacteria</taxon>
        <taxon>Pseudomonadales</taxon>
        <taxon>Pseudomonadaceae</taxon>
        <taxon>Ectopseudomonas</taxon>
    </lineage>
</organism>